<feature type="signal peptide" evidence="6">
    <location>
        <begin position="1"/>
        <end position="21"/>
    </location>
</feature>
<keyword evidence="4 5" id="KW-0413">Isomerase</keyword>
<evidence type="ECO:0000259" key="7">
    <source>
        <dbReference type="PROSITE" id="PS50059"/>
    </source>
</evidence>
<evidence type="ECO:0000256" key="4">
    <source>
        <dbReference type="ARBA" id="ARBA00023235"/>
    </source>
</evidence>
<evidence type="ECO:0000256" key="6">
    <source>
        <dbReference type="SAM" id="SignalP"/>
    </source>
</evidence>
<comment type="caution">
    <text evidence="8">The sequence shown here is derived from an EMBL/GenBank/DDBJ whole genome shotgun (WGS) entry which is preliminary data.</text>
</comment>
<feature type="chain" id="PRO_5012440764" description="peptidylprolyl isomerase" evidence="6">
    <location>
        <begin position="22"/>
        <end position="150"/>
    </location>
</feature>
<evidence type="ECO:0000256" key="1">
    <source>
        <dbReference type="ARBA" id="ARBA00000971"/>
    </source>
</evidence>
<proteinExistence type="predicted"/>
<dbReference type="InterPro" id="IPR001179">
    <property type="entry name" value="PPIase_FKBP_dom"/>
</dbReference>
<dbReference type="PANTHER" id="PTHR45779:SF7">
    <property type="entry name" value="PEPTIDYLPROLYL ISOMERASE"/>
    <property type="match status" value="1"/>
</dbReference>
<dbReference type="Gene3D" id="3.10.50.40">
    <property type="match status" value="1"/>
</dbReference>
<dbReference type="STRING" id="765915.A0A1Y2HLC2"/>
<keyword evidence="3 5" id="KW-0697">Rotamase</keyword>
<feature type="domain" description="PPIase FKBP-type" evidence="7">
    <location>
        <begin position="55"/>
        <end position="144"/>
    </location>
</feature>
<evidence type="ECO:0000313" key="9">
    <source>
        <dbReference type="Proteomes" id="UP000193411"/>
    </source>
</evidence>
<dbReference type="InterPro" id="IPR046357">
    <property type="entry name" value="PPIase_dom_sf"/>
</dbReference>
<dbReference type="GO" id="GO:0003755">
    <property type="term" value="F:peptidyl-prolyl cis-trans isomerase activity"/>
    <property type="evidence" value="ECO:0007669"/>
    <property type="project" value="UniProtKB-KW"/>
</dbReference>
<evidence type="ECO:0000256" key="2">
    <source>
        <dbReference type="ARBA" id="ARBA00013194"/>
    </source>
</evidence>
<dbReference type="FunFam" id="3.10.50.40:FF:000006">
    <property type="entry name" value="Peptidyl-prolyl cis-trans isomerase"/>
    <property type="match status" value="1"/>
</dbReference>
<evidence type="ECO:0000256" key="3">
    <source>
        <dbReference type="ARBA" id="ARBA00023110"/>
    </source>
</evidence>
<dbReference type="InterPro" id="IPR044609">
    <property type="entry name" value="FKBP2/11"/>
</dbReference>
<evidence type="ECO:0000256" key="5">
    <source>
        <dbReference type="PROSITE-ProRule" id="PRU00277"/>
    </source>
</evidence>
<dbReference type="PROSITE" id="PS50059">
    <property type="entry name" value="FKBP_PPIASE"/>
    <property type="match status" value="1"/>
</dbReference>
<reference evidence="8 9" key="1">
    <citation type="submission" date="2016-07" db="EMBL/GenBank/DDBJ databases">
        <title>Pervasive Adenine N6-methylation of Active Genes in Fungi.</title>
        <authorList>
            <consortium name="DOE Joint Genome Institute"/>
            <person name="Mondo S.J."/>
            <person name="Dannebaum R.O."/>
            <person name="Kuo R.C."/>
            <person name="Labutti K."/>
            <person name="Haridas S."/>
            <person name="Kuo A."/>
            <person name="Salamov A."/>
            <person name="Ahrendt S.R."/>
            <person name="Lipzen A."/>
            <person name="Sullivan W."/>
            <person name="Andreopoulos W.B."/>
            <person name="Clum A."/>
            <person name="Lindquist E."/>
            <person name="Daum C."/>
            <person name="Ramamoorthy G.K."/>
            <person name="Gryganskyi A."/>
            <person name="Culley D."/>
            <person name="Magnuson J.K."/>
            <person name="James T.Y."/>
            <person name="O'Malley M.A."/>
            <person name="Stajich J.E."/>
            <person name="Spatafora J.W."/>
            <person name="Visel A."/>
            <person name="Grigoriev I.V."/>
        </authorList>
    </citation>
    <scope>NUCLEOTIDE SEQUENCE [LARGE SCALE GENOMIC DNA]</scope>
    <source>
        <strain evidence="8 9">PL171</strain>
    </source>
</reference>
<dbReference type="Proteomes" id="UP000193411">
    <property type="component" value="Unassembled WGS sequence"/>
</dbReference>
<dbReference type="EC" id="5.2.1.8" evidence="2 5"/>
<name>A0A1Y2HLC2_9FUNG</name>
<keyword evidence="9" id="KW-1185">Reference proteome</keyword>
<organism evidence="8 9">
    <name type="scientific">Catenaria anguillulae PL171</name>
    <dbReference type="NCBI Taxonomy" id="765915"/>
    <lineage>
        <taxon>Eukaryota</taxon>
        <taxon>Fungi</taxon>
        <taxon>Fungi incertae sedis</taxon>
        <taxon>Blastocladiomycota</taxon>
        <taxon>Blastocladiomycetes</taxon>
        <taxon>Blastocladiales</taxon>
        <taxon>Catenariaceae</taxon>
        <taxon>Catenaria</taxon>
    </lineage>
</organism>
<dbReference type="PANTHER" id="PTHR45779">
    <property type="entry name" value="PEPTIDYLPROLYL ISOMERASE"/>
    <property type="match status" value="1"/>
</dbReference>
<comment type="catalytic activity">
    <reaction evidence="1 5">
        <text>[protein]-peptidylproline (omega=180) = [protein]-peptidylproline (omega=0)</text>
        <dbReference type="Rhea" id="RHEA:16237"/>
        <dbReference type="Rhea" id="RHEA-COMP:10747"/>
        <dbReference type="Rhea" id="RHEA-COMP:10748"/>
        <dbReference type="ChEBI" id="CHEBI:83833"/>
        <dbReference type="ChEBI" id="CHEBI:83834"/>
        <dbReference type="EC" id="5.2.1.8"/>
    </reaction>
</comment>
<dbReference type="OrthoDB" id="1902587at2759"/>
<dbReference type="AlphaFoldDB" id="A0A1Y2HLC2"/>
<keyword evidence="6" id="KW-0732">Signal</keyword>
<dbReference type="Pfam" id="PF00254">
    <property type="entry name" value="FKBP_C"/>
    <property type="match status" value="1"/>
</dbReference>
<dbReference type="EMBL" id="MCFL01000032">
    <property type="protein sequence ID" value="ORZ33892.1"/>
    <property type="molecule type" value="Genomic_DNA"/>
</dbReference>
<sequence>MPSIRTLILALALALLAVASAVSVAATKPKRDPPKQLRIGVKHRPKECTQKTKNGDTVYMHYRGTLFSDGSEFDSSYKRGTEFDFTLGAGHVIKGWDQGLLGMCPGEKRKLVIPPELGYGERGAGASIPPGATLVFEVELVRIGGGRSDL</sequence>
<dbReference type="SUPFAM" id="SSF54534">
    <property type="entry name" value="FKBP-like"/>
    <property type="match status" value="1"/>
</dbReference>
<accession>A0A1Y2HLC2</accession>
<dbReference type="GO" id="GO:0005783">
    <property type="term" value="C:endoplasmic reticulum"/>
    <property type="evidence" value="ECO:0007669"/>
    <property type="project" value="TreeGrafter"/>
</dbReference>
<gene>
    <name evidence="8" type="ORF">BCR44DRAFT_35563</name>
</gene>
<evidence type="ECO:0000313" key="8">
    <source>
        <dbReference type="EMBL" id="ORZ33892.1"/>
    </source>
</evidence>
<protein>
    <recommendedName>
        <fullName evidence="2 5">peptidylprolyl isomerase</fullName>
        <ecNumber evidence="2 5">5.2.1.8</ecNumber>
    </recommendedName>
</protein>